<dbReference type="GO" id="GO:0006144">
    <property type="term" value="P:purine nucleobase metabolic process"/>
    <property type="evidence" value="ECO:0007669"/>
    <property type="project" value="UniProtKB-KW"/>
</dbReference>
<dbReference type="InterPro" id="IPR018020">
    <property type="entry name" value="OHCU_decarboxylase"/>
</dbReference>
<gene>
    <name evidence="11" type="ORF">CLV34_0462</name>
</gene>
<evidence type="ECO:0000313" key="12">
    <source>
        <dbReference type="Proteomes" id="UP000231586"/>
    </source>
</evidence>
<dbReference type="PANTHER" id="PTHR43466">
    <property type="entry name" value="2-OXO-4-HYDROXY-4-CARBOXY-5-UREIDOIMIDAZOLINE DECARBOXYLASE-RELATED"/>
    <property type="match status" value="1"/>
</dbReference>
<dbReference type="GO" id="GO:0051997">
    <property type="term" value="F:2-oxo-4-hydroxy-4-carboxy-5-ureidoimidazoline decarboxylase activity"/>
    <property type="evidence" value="ECO:0007669"/>
    <property type="project" value="UniProtKB-EC"/>
</dbReference>
<evidence type="ECO:0000256" key="6">
    <source>
        <dbReference type="ARBA" id="ARBA00022801"/>
    </source>
</evidence>
<dbReference type="Pfam" id="PF09349">
    <property type="entry name" value="OHCU_decarbox"/>
    <property type="match status" value="1"/>
</dbReference>
<evidence type="ECO:0000256" key="3">
    <source>
        <dbReference type="ARBA" id="ARBA00004754"/>
    </source>
</evidence>
<evidence type="ECO:0000259" key="9">
    <source>
        <dbReference type="Pfam" id="PF00576"/>
    </source>
</evidence>
<comment type="catalytic activity">
    <reaction evidence="1">
        <text>5-hydroxyisourate + H2O = 5-hydroxy-2-oxo-4-ureido-2,5-dihydro-1H-imidazole-5-carboxylate + H(+)</text>
        <dbReference type="Rhea" id="RHEA:23736"/>
        <dbReference type="ChEBI" id="CHEBI:15377"/>
        <dbReference type="ChEBI" id="CHEBI:15378"/>
        <dbReference type="ChEBI" id="CHEBI:18072"/>
        <dbReference type="ChEBI" id="CHEBI:58639"/>
        <dbReference type="EC" id="3.5.2.17"/>
    </reaction>
</comment>
<comment type="caution">
    <text evidence="11">The sequence shown here is derived from an EMBL/GenBank/DDBJ whole genome shotgun (WGS) entry which is preliminary data.</text>
</comment>
<evidence type="ECO:0000313" key="11">
    <source>
        <dbReference type="EMBL" id="PJI94618.1"/>
    </source>
</evidence>
<sequence length="315" mass="33176">MTSLPSGPFTLDAFHDAPRAEVVDLLLACAAVPRWAEEIADARPFADTGALVTAARVAARPWTDDEVLAALARHPRLGERPSGDDAESAMSRREQAALGVPDEASDAPEGASPAVASVATVAEQLSDGNRRYEERFGHVFLLRAAGRSADEVLAILDRRLQNTPDVELRAAAANLREIAVLRLAELVGAPSHVTTHVLDAASGRPAAGVGVVLEALRAEAGGGHAGRGSGCWHGVATATTDDDGRVRDLGPAALHPGTYRVRFATGDWFAARDVDTFYPEVVVVFRVGAPDEPGAGHYHVPLLLSPFAYSTYRGS</sequence>
<keyword evidence="7" id="KW-0456">Lyase</keyword>
<feature type="domain" description="Transthyretin/hydroxyisourate hydrolase" evidence="9">
    <location>
        <begin position="193"/>
        <end position="314"/>
    </location>
</feature>
<evidence type="ECO:0000256" key="1">
    <source>
        <dbReference type="ARBA" id="ARBA00001043"/>
    </source>
</evidence>
<comment type="pathway">
    <text evidence="3">Purine metabolism; urate degradation; (S)-allantoin from urate: step 3/3.</text>
</comment>
<keyword evidence="5" id="KW-0210">Decarboxylase</keyword>
<dbReference type="NCBIfam" id="TIGR02962">
    <property type="entry name" value="hdxy_isourate"/>
    <property type="match status" value="1"/>
</dbReference>
<dbReference type="PROSITE" id="PS00768">
    <property type="entry name" value="TRANSTHYRETIN_1"/>
    <property type="match status" value="1"/>
</dbReference>
<dbReference type="InterPro" id="IPR036778">
    <property type="entry name" value="OHCU_decarboxylase_sf"/>
</dbReference>
<evidence type="ECO:0000256" key="7">
    <source>
        <dbReference type="ARBA" id="ARBA00023239"/>
    </source>
</evidence>
<evidence type="ECO:0000256" key="4">
    <source>
        <dbReference type="ARBA" id="ARBA00022631"/>
    </source>
</evidence>
<dbReference type="Pfam" id="PF00576">
    <property type="entry name" value="Transthyretin"/>
    <property type="match status" value="1"/>
</dbReference>
<evidence type="ECO:0000256" key="5">
    <source>
        <dbReference type="ARBA" id="ARBA00022793"/>
    </source>
</evidence>
<dbReference type="NCBIfam" id="TIGR03180">
    <property type="entry name" value="UraD_2"/>
    <property type="match status" value="1"/>
</dbReference>
<feature type="domain" description="Oxo-4-hydroxy-4-carboxy-5-ureidoimidazoline decarboxylase" evidence="10">
    <location>
        <begin position="17"/>
        <end position="184"/>
    </location>
</feature>
<dbReference type="OrthoDB" id="9792386at2"/>
<dbReference type="SUPFAM" id="SSF158694">
    <property type="entry name" value="UraD-Like"/>
    <property type="match status" value="1"/>
</dbReference>
<dbReference type="InterPro" id="IPR036817">
    <property type="entry name" value="Transthyretin/HIU_hydrolase_sf"/>
</dbReference>
<organism evidence="11 12">
    <name type="scientific">Luteimicrobium subarcticum</name>
    <dbReference type="NCBI Taxonomy" id="620910"/>
    <lineage>
        <taxon>Bacteria</taxon>
        <taxon>Bacillati</taxon>
        <taxon>Actinomycetota</taxon>
        <taxon>Actinomycetes</taxon>
        <taxon>Micrococcales</taxon>
        <taxon>Luteimicrobium</taxon>
    </lineage>
</organism>
<evidence type="ECO:0000256" key="2">
    <source>
        <dbReference type="ARBA" id="ARBA00001163"/>
    </source>
</evidence>
<dbReference type="InterPro" id="IPR017595">
    <property type="entry name" value="OHCU_decarboxylase-2"/>
</dbReference>
<dbReference type="Proteomes" id="UP000231586">
    <property type="component" value="Unassembled WGS sequence"/>
</dbReference>
<dbReference type="NCBIfam" id="NF010372">
    <property type="entry name" value="PRK13798.1"/>
    <property type="match status" value="1"/>
</dbReference>
<dbReference type="InterPro" id="IPR023418">
    <property type="entry name" value="Thyroxine_BS"/>
</dbReference>
<name>A0A2M8WUN7_9MICO</name>
<proteinExistence type="predicted"/>
<keyword evidence="12" id="KW-1185">Reference proteome</keyword>
<dbReference type="AlphaFoldDB" id="A0A2M8WUN7"/>
<dbReference type="InterPro" id="IPR014306">
    <property type="entry name" value="Hydroxyisourate_hydrolase"/>
</dbReference>
<keyword evidence="4" id="KW-0659">Purine metabolism</keyword>
<accession>A0A2M8WUN7</accession>
<dbReference type="InterPro" id="IPR023416">
    <property type="entry name" value="Transthyretin/HIU_hydrolase_d"/>
</dbReference>
<evidence type="ECO:0000256" key="8">
    <source>
        <dbReference type="SAM" id="MobiDB-lite"/>
    </source>
</evidence>
<reference evidence="11 12" key="1">
    <citation type="submission" date="2017-11" db="EMBL/GenBank/DDBJ databases">
        <title>Genomic Encyclopedia of Archaeal and Bacterial Type Strains, Phase II (KMG-II): From Individual Species to Whole Genera.</title>
        <authorList>
            <person name="Goeker M."/>
        </authorList>
    </citation>
    <scope>NUCLEOTIDE SEQUENCE [LARGE SCALE GENOMIC DNA]</scope>
    <source>
        <strain evidence="11 12">DSM 22413</strain>
    </source>
</reference>
<comment type="catalytic activity">
    <reaction evidence="2">
        <text>5-hydroxy-2-oxo-4-ureido-2,5-dihydro-1H-imidazole-5-carboxylate + H(+) = (S)-allantoin + CO2</text>
        <dbReference type="Rhea" id="RHEA:26301"/>
        <dbReference type="ChEBI" id="CHEBI:15378"/>
        <dbReference type="ChEBI" id="CHEBI:15678"/>
        <dbReference type="ChEBI" id="CHEBI:16526"/>
        <dbReference type="ChEBI" id="CHEBI:58639"/>
        <dbReference type="EC" id="4.1.1.97"/>
    </reaction>
</comment>
<dbReference type="Gene3D" id="2.60.40.180">
    <property type="entry name" value="Transthyretin/hydroxyisourate hydrolase domain"/>
    <property type="match status" value="1"/>
</dbReference>
<dbReference type="CDD" id="cd05822">
    <property type="entry name" value="TLP_HIUase"/>
    <property type="match status" value="1"/>
</dbReference>
<dbReference type="GO" id="GO:0033971">
    <property type="term" value="F:hydroxyisourate hydrolase activity"/>
    <property type="evidence" value="ECO:0007669"/>
    <property type="project" value="UniProtKB-EC"/>
</dbReference>
<dbReference type="PANTHER" id="PTHR43466:SF1">
    <property type="entry name" value="2-OXO-4-HYDROXY-4-CARBOXY-5-UREIDOIMIDAZOLINE DECARBOXYLASE-RELATED"/>
    <property type="match status" value="1"/>
</dbReference>
<dbReference type="SUPFAM" id="SSF49472">
    <property type="entry name" value="Transthyretin (synonym: prealbumin)"/>
    <property type="match status" value="1"/>
</dbReference>
<keyword evidence="6 11" id="KW-0378">Hydrolase</keyword>
<protein>
    <submittedName>
        <fullName evidence="11">Hydroxyisourate hydrolase</fullName>
    </submittedName>
</protein>
<dbReference type="Gene3D" id="1.10.3330.10">
    <property type="entry name" value="Oxo-4-hydroxy-4-carboxy-5-ureidoimidazoline decarboxylase"/>
    <property type="match status" value="1"/>
</dbReference>
<dbReference type="GO" id="GO:0019628">
    <property type="term" value="P:urate catabolic process"/>
    <property type="evidence" value="ECO:0007669"/>
    <property type="project" value="TreeGrafter"/>
</dbReference>
<dbReference type="EMBL" id="PGTZ01000006">
    <property type="protein sequence ID" value="PJI94618.1"/>
    <property type="molecule type" value="Genomic_DNA"/>
</dbReference>
<feature type="region of interest" description="Disordered" evidence="8">
    <location>
        <begin position="73"/>
        <end position="115"/>
    </location>
</feature>
<evidence type="ECO:0000259" key="10">
    <source>
        <dbReference type="Pfam" id="PF09349"/>
    </source>
</evidence>